<name>A0A6H5HKX6_9HEMI</name>
<accession>A0A6H5HKX6</accession>
<evidence type="ECO:0000313" key="2">
    <source>
        <dbReference type="EMBL" id="CAB0016759.1"/>
    </source>
</evidence>
<organism evidence="2 3">
    <name type="scientific">Nesidiocoris tenuis</name>
    <dbReference type="NCBI Taxonomy" id="355587"/>
    <lineage>
        <taxon>Eukaryota</taxon>
        <taxon>Metazoa</taxon>
        <taxon>Ecdysozoa</taxon>
        <taxon>Arthropoda</taxon>
        <taxon>Hexapoda</taxon>
        <taxon>Insecta</taxon>
        <taxon>Pterygota</taxon>
        <taxon>Neoptera</taxon>
        <taxon>Paraneoptera</taxon>
        <taxon>Hemiptera</taxon>
        <taxon>Heteroptera</taxon>
        <taxon>Panheteroptera</taxon>
        <taxon>Cimicomorpha</taxon>
        <taxon>Miridae</taxon>
        <taxon>Dicyphina</taxon>
        <taxon>Nesidiocoris</taxon>
    </lineage>
</organism>
<feature type="region of interest" description="Disordered" evidence="1">
    <location>
        <begin position="91"/>
        <end position="114"/>
    </location>
</feature>
<keyword evidence="3" id="KW-1185">Reference proteome</keyword>
<evidence type="ECO:0000256" key="1">
    <source>
        <dbReference type="SAM" id="MobiDB-lite"/>
    </source>
</evidence>
<evidence type="ECO:0000313" key="3">
    <source>
        <dbReference type="Proteomes" id="UP000479000"/>
    </source>
</evidence>
<proteinExistence type="predicted"/>
<reference evidence="2 3" key="1">
    <citation type="submission" date="2020-02" db="EMBL/GenBank/DDBJ databases">
        <authorList>
            <person name="Ferguson B K."/>
        </authorList>
    </citation>
    <scope>NUCLEOTIDE SEQUENCE [LARGE SCALE GENOMIC DNA]</scope>
</reference>
<protein>
    <submittedName>
        <fullName evidence="2">Uncharacterized protein</fullName>
    </submittedName>
</protein>
<dbReference type="EMBL" id="CADCXU010030596">
    <property type="protein sequence ID" value="CAB0016759.1"/>
    <property type="molecule type" value="Genomic_DNA"/>
</dbReference>
<sequence>MIPFPFYDFLTTHYVRELERLKLRGGGIRSISCFWCSTFWFGIVSLARVGWIRDFCSIACYNNYFEPIEIPTYLQVIWSWFWAKDDDQGAYSERSKPMATNGSNEGRGSVKSRRPCIPSHFVLRYARRRYARAENAKNAPDTLP</sequence>
<dbReference type="Proteomes" id="UP000479000">
    <property type="component" value="Unassembled WGS sequence"/>
</dbReference>
<feature type="non-terminal residue" evidence="2">
    <location>
        <position position="144"/>
    </location>
</feature>
<gene>
    <name evidence="2" type="ORF">NTEN_LOCUS20892</name>
</gene>
<dbReference type="AlphaFoldDB" id="A0A6H5HKX6"/>